<gene>
    <name evidence="1" type="primary">86</name>
    <name evidence="1" type="ORF">PBI_ROPE_86</name>
</gene>
<evidence type="ECO:0000313" key="1">
    <source>
        <dbReference type="EMBL" id="QNN99745.1"/>
    </source>
</evidence>
<dbReference type="EMBL" id="MT684602">
    <property type="protein sequence ID" value="QNN99745.1"/>
    <property type="molecule type" value="Genomic_DNA"/>
</dbReference>
<proteinExistence type="predicted"/>
<reference evidence="1 2" key="1">
    <citation type="submission" date="2020-06" db="EMBL/GenBank/DDBJ databases">
        <authorList>
            <person name="Sparks H.E."/>
            <person name="Pedulla M.L."/>
            <person name="Lee J.T."/>
            <person name="Mahalingam V.A."/>
            <person name="Curtis N."/>
            <person name="Garlena R.A."/>
            <person name="Russell D.A."/>
            <person name="Pope W.H."/>
            <person name="Jacobs-Sera D."/>
            <person name="Hatfull G.F."/>
        </authorList>
    </citation>
    <scope>NUCLEOTIDE SEQUENCE [LARGE SCALE GENOMIC DNA]</scope>
</reference>
<dbReference type="Proteomes" id="UP000516138">
    <property type="component" value="Segment"/>
</dbReference>
<name>A0A7G9V0E0_9CAUD</name>
<organism evidence="1 2">
    <name type="scientific">Mycobacterium phage Rope</name>
    <dbReference type="NCBI Taxonomy" id="2767563"/>
    <lineage>
        <taxon>Viruses</taxon>
        <taxon>Duplodnaviria</taxon>
        <taxon>Heunggongvirae</taxon>
        <taxon>Uroviricota</taxon>
        <taxon>Caudoviricetes</taxon>
        <taxon>Papyrusvirus</taxon>
        <taxon>Papyrusvirus papyrus</taxon>
    </lineage>
</organism>
<sequence>MSNRITRDHSYKFTVYGDPSVDELVAELQRAKESVSPNGEQNTVAIQRHNAMDQRDQSYVTITVRRSQ</sequence>
<protein>
    <submittedName>
        <fullName evidence="1">Uncharacterized protein</fullName>
    </submittedName>
</protein>
<evidence type="ECO:0000313" key="2">
    <source>
        <dbReference type="Proteomes" id="UP000516138"/>
    </source>
</evidence>
<accession>A0A7G9V0E0</accession>